<keyword evidence="2" id="KW-1185">Reference proteome</keyword>
<organism evidence="1 2">
    <name type="scientific">Trema orientale</name>
    <name type="common">Charcoal tree</name>
    <name type="synonym">Celtis orientalis</name>
    <dbReference type="NCBI Taxonomy" id="63057"/>
    <lineage>
        <taxon>Eukaryota</taxon>
        <taxon>Viridiplantae</taxon>
        <taxon>Streptophyta</taxon>
        <taxon>Embryophyta</taxon>
        <taxon>Tracheophyta</taxon>
        <taxon>Spermatophyta</taxon>
        <taxon>Magnoliopsida</taxon>
        <taxon>eudicotyledons</taxon>
        <taxon>Gunneridae</taxon>
        <taxon>Pentapetalae</taxon>
        <taxon>rosids</taxon>
        <taxon>fabids</taxon>
        <taxon>Rosales</taxon>
        <taxon>Cannabaceae</taxon>
        <taxon>Trema</taxon>
    </lineage>
</organism>
<evidence type="ECO:0000313" key="2">
    <source>
        <dbReference type="Proteomes" id="UP000237000"/>
    </source>
</evidence>
<dbReference type="InParanoid" id="A0A2P5ESW1"/>
<dbReference type="EMBL" id="JXTC01000104">
    <property type="protein sequence ID" value="PON88575.1"/>
    <property type="molecule type" value="Genomic_DNA"/>
</dbReference>
<evidence type="ECO:0000313" key="1">
    <source>
        <dbReference type="EMBL" id="PON88575.1"/>
    </source>
</evidence>
<gene>
    <name evidence="1" type="ORF">TorRG33x02_156400</name>
</gene>
<reference evidence="2" key="1">
    <citation type="submission" date="2016-06" db="EMBL/GenBank/DDBJ databases">
        <title>Parallel loss of symbiosis genes in relatives of nitrogen-fixing non-legume Parasponia.</title>
        <authorList>
            <person name="Van Velzen R."/>
            <person name="Holmer R."/>
            <person name="Bu F."/>
            <person name="Rutten L."/>
            <person name="Van Zeijl A."/>
            <person name="Liu W."/>
            <person name="Santuari L."/>
            <person name="Cao Q."/>
            <person name="Sharma T."/>
            <person name="Shen D."/>
            <person name="Roswanjaya Y."/>
            <person name="Wardhani T."/>
            <person name="Kalhor M.S."/>
            <person name="Jansen J."/>
            <person name="Van den Hoogen J."/>
            <person name="Gungor B."/>
            <person name="Hartog M."/>
            <person name="Hontelez J."/>
            <person name="Verver J."/>
            <person name="Yang W.-C."/>
            <person name="Schijlen E."/>
            <person name="Repin R."/>
            <person name="Schilthuizen M."/>
            <person name="Schranz E."/>
            <person name="Heidstra R."/>
            <person name="Miyata K."/>
            <person name="Fedorova E."/>
            <person name="Kohlen W."/>
            <person name="Bisseling T."/>
            <person name="Smit S."/>
            <person name="Geurts R."/>
        </authorList>
    </citation>
    <scope>NUCLEOTIDE SEQUENCE [LARGE SCALE GENOMIC DNA]</scope>
    <source>
        <strain evidence="2">cv. RG33-2</strain>
    </source>
</reference>
<sequence>MMYSQPPHESSANPDFLTLSSGLSLQICRNWRI</sequence>
<dbReference type="Proteomes" id="UP000237000">
    <property type="component" value="Unassembled WGS sequence"/>
</dbReference>
<proteinExistence type="predicted"/>
<accession>A0A2P5ESW1</accession>
<comment type="caution">
    <text evidence="1">The sequence shown here is derived from an EMBL/GenBank/DDBJ whole genome shotgun (WGS) entry which is preliminary data.</text>
</comment>
<dbReference type="AlphaFoldDB" id="A0A2P5ESW1"/>
<protein>
    <submittedName>
        <fullName evidence="1">Uncharacterized protein</fullName>
    </submittedName>
</protein>
<name>A0A2P5ESW1_TREOI</name>